<keyword evidence="7" id="KW-0489">Methyltransferase</keyword>
<dbReference type="GO" id="GO:0032259">
    <property type="term" value="P:methylation"/>
    <property type="evidence" value="ECO:0007669"/>
    <property type="project" value="UniProtKB-KW"/>
</dbReference>
<evidence type="ECO:0000313" key="8">
    <source>
        <dbReference type="Proteomes" id="UP000535937"/>
    </source>
</evidence>
<evidence type="ECO:0000256" key="4">
    <source>
        <dbReference type="ARBA" id="ARBA00023004"/>
    </source>
</evidence>
<dbReference type="EMBL" id="JACHWZ010000004">
    <property type="protein sequence ID" value="MBB3060191.1"/>
    <property type="molecule type" value="Genomic_DNA"/>
</dbReference>
<name>A0A7W4Z854_9GAMM</name>
<dbReference type="AlphaFoldDB" id="A0A7W4Z854"/>
<organism evidence="7 8">
    <name type="scientific">Microbulbifer rhizosphaerae</name>
    <dbReference type="NCBI Taxonomy" id="1562603"/>
    <lineage>
        <taxon>Bacteria</taxon>
        <taxon>Pseudomonadati</taxon>
        <taxon>Pseudomonadota</taxon>
        <taxon>Gammaproteobacteria</taxon>
        <taxon>Cellvibrionales</taxon>
        <taxon>Microbulbiferaceae</taxon>
        <taxon>Microbulbifer</taxon>
    </lineage>
</organism>
<keyword evidence="1" id="KW-0001">2Fe-2S</keyword>
<dbReference type="Gene3D" id="2.102.10.10">
    <property type="entry name" value="Rieske [2Fe-2S] iron-sulphur domain"/>
    <property type="match status" value="1"/>
</dbReference>
<dbReference type="CDD" id="cd08878">
    <property type="entry name" value="RHO_alpha_C_DMO-like"/>
    <property type="match status" value="1"/>
</dbReference>
<evidence type="ECO:0000313" key="7">
    <source>
        <dbReference type="EMBL" id="MBB3060191.1"/>
    </source>
</evidence>
<dbReference type="Pfam" id="PF19112">
    <property type="entry name" value="VanA_C"/>
    <property type="match status" value="1"/>
</dbReference>
<evidence type="ECO:0000256" key="5">
    <source>
        <dbReference type="ARBA" id="ARBA00023014"/>
    </source>
</evidence>
<keyword evidence="4" id="KW-0408">Iron</keyword>
<dbReference type="GO" id="GO:0008168">
    <property type="term" value="F:methyltransferase activity"/>
    <property type="evidence" value="ECO:0007669"/>
    <property type="project" value="UniProtKB-KW"/>
</dbReference>
<dbReference type="GO" id="GO:0018489">
    <property type="term" value="F:vanillate monooxygenase activity"/>
    <property type="evidence" value="ECO:0007669"/>
    <property type="project" value="UniProtKB-EC"/>
</dbReference>
<evidence type="ECO:0000259" key="6">
    <source>
        <dbReference type="PROSITE" id="PS51296"/>
    </source>
</evidence>
<dbReference type="PANTHER" id="PTHR21266">
    <property type="entry name" value="IRON-SULFUR DOMAIN CONTAINING PROTEIN"/>
    <property type="match status" value="1"/>
</dbReference>
<keyword evidence="5" id="KW-0411">Iron-sulfur</keyword>
<comment type="caution">
    <text evidence="7">The sequence shown here is derived from an EMBL/GenBank/DDBJ whole genome shotgun (WGS) entry which is preliminary data.</text>
</comment>
<feature type="domain" description="Rieske" evidence="6">
    <location>
        <begin position="7"/>
        <end position="109"/>
    </location>
</feature>
<dbReference type="PROSITE" id="PS51296">
    <property type="entry name" value="RIESKE"/>
    <property type="match status" value="1"/>
</dbReference>
<keyword evidence="7" id="KW-0808">Transferase</keyword>
<dbReference type="InterPro" id="IPR044043">
    <property type="entry name" value="VanA_C_cat"/>
</dbReference>
<dbReference type="EC" id="1.14.13.82" evidence="7"/>
<dbReference type="GO" id="GO:0051537">
    <property type="term" value="F:2 iron, 2 sulfur cluster binding"/>
    <property type="evidence" value="ECO:0007669"/>
    <property type="project" value="UniProtKB-KW"/>
</dbReference>
<dbReference type="SUPFAM" id="SSF55961">
    <property type="entry name" value="Bet v1-like"/>
    <property type="match status" value="1"/>
</dbReference>
<dbReference type="Proteomes" id="UP000535937">
    <property type="component" value="Unassembled WGS sequence"/>
</dbReference>
<keyword evidence="2" id="KW-0479">Metal-binding</keyword>
<evidence type="ECO:0000256" key="2">
    <source>
        <dbReference type="ARBA" id="ARBA00022723"/>
    </source>
</evidence>
<accession>A0A7W4Z854</accession>
<keyword evidence="3 7" id="KW-0560">Oxidoreductase</keyword>
<keyword evidence="8" id="KW-1185">Reference proteome</keyword>
<dbReference type="GO" id="GO:0046872">
    <property type="term" value="F:metal ion binding"/>
    <property type="evidence" value="ECO:0007669"/>
    <property type="project" value="UniProtKB-KW"/>
</dbReference>
<keyword evidence="7" id="KW-0503">Monooxygenase</keyword>
<dbReference type="Gene3D" id="3.90.380.10">
    <property type="entry name" value="Naphthalene 1,2-dioxygenase Alpha Subunit, Chain A, domain 1"/>
    <property type="match status" value="1"/>
</dbReference>
<sequence>MYPQNQWYAAAWSQDVTNEPLARTICGEDIVLYRQPDGRAVALADRCWHRQAPLSMGRVLDNGDLQCPYHGLEFNGEGVCTRVPSQECPPRKARVRAYPLSERHRFVWVWIGDADEVDERLIPGLHWNDHLDWVGEGGTLTIACNFKLLVDNLMDLTHETYVHSTTIGDEKLPGAPVDTSVENGEVSVRRVIPDHDPAPFWKAEIANALEYQGHCDRWQIIRFIPPSCIAIDVGVAVAGTGGPEGHREQGVNAYVINAITPIDERNTLYLWNFVRNFDRGNAQRTADIQKRIEGVFLEDVAMLEGQQRAMDRGGETRMVTLKIDSGIAAARRMIDTLI</sequence>
<dbReference type="SUPFAM" id="SSF50022">
    <property type="entry name" value="ISP domain"/>
    <property type="match status" value="1"/>
</dbReference>
<proteinExistence type="predicted"/>
<evidence type="ECO:0000256" key="1">
    <source>
        <dbReference type="ARBA" id="ARBA00022714"/>
    </source>
</evidence>
<dbReference type="RefSeq" id="WP_183457352.1">
    <property type="nucleotide sequence ID" value="NZ_JACHWZ010000004.1"/>
</dbReference>
<reference evidence="7 8" key="1">
    <citation type="submission" date="2020-08" db="EMBL/GenBank/DDBJ databases">
        <title>Genomic Encyclopedia of Type Strains, Phase III (KMG-III): the genomes of soil and plant-associated and newly described type strains.</title>
        <authorList>
            <person name="Whitman W."/>
        </authorList>
    </citation>
    <scope>NUCLEOTIDE SEQUENCE [LARGE SCALE GENOMIC DNA]</scope>
    <source>
        <strain evidence="7 8">CECT 8799</strain>
    </source>
</reference>
<dbReference type="InterPro" id="IPR036922">
    <property type="entry name" value="Rieske_2Fe-2S_sf"/>
</dbReference>
<dbReference type="InterPro" id="IPR017941">
    <property type="entry name" value="Rieske_2Fe-2S"/>
</dbReference>
<evidence type="ECO:0000256" key="3">
    <source>
        <dbReference type="ARBA" id="ARBA00023002"/>
    </source>
</evidence>
<protein>
    <submittedName>
        <fullName evidence="7">Vanillate O-demethylase monooxygenase subunit</fullName>
        <ecNumber evidence="7">1.14.13.82</ecNumber>
    </submittedName>
</protein>
<dbReference type="InterPro" id="IPR050584">
    <property type="entry name" value="Cholesterol_7-desaturase"/>
</dbReference>
<dbReference type="PANTHER" id="PTHR21266:SF60">
    <property type="entry name" value="3-KETOSTEROID-9-ALPHA-MONOOXYGENASE, OXYGENASE COMPONENT"/>
    <property type="match status" value="1"/>
</dbReference>
<gene>
    <name evidence="7" type="ORF">FHS09_001006</name>
</gene>
<dbReference type="Pfam" id="PF00355">
    <property type="entry name" value="Rieske"/>
    <property type="match status" value="1"/>
</dbReference>